<keyword evidence="1" id="KW-0472">Membrane</keyword>
<accession>A0AAW4PZK5</accession>
<name>A0AAW4PZK5_9EURY</name>
<dbReference type="Proteomes" id="UP001430377">
    <property type="component" value="Unassembled WGS sequence"/>
</dbReference>
<keyword evidence="1" id="KW-1133">Transmembrane helix</keyword>
<organism evidence="3 4">
    <name type="scientific">Haloarcula rubra</name>
    <dbReference type="NCBI Taxonomy" id="2487747"/>
    <lineage>
        <taxon>Archaea</taxon>
        <taxon>Methanobacteriati</taxon>
        <taxon>Methanobacteriota</taxon>
        <taxon>Stenosarchaea group</taxon>
        <taxon>Halobacteria</taxon>
        <taxon>Halobacteriales</taxon>
        <taxon>Haloarculaceae</taxon>
        <taxon>Haloarcula</taxon>
    </lineage>
</organism>
<sequence length="117" mass="13042">MYVSLYQSHVPKLSSAGLVDYDTDEQTVASGDTITQIEPYLAGRRTGPDWYLYYLLVAVFDIGLLSASVTPFPGLWPLENVLLVVAVSFLLLASVHFVVERKKKGWNPGRSMNEAYN</sequence>
<evidence type="ECO:0000259" key="2">
    <source>
        <dbReference type="Pfam" id="PF24035"/>
    </source>
</evidence>
<gene>
    <name evidence="3" type="ORF">EGH21_21190</name>
</gene>
<keyword evidence="1" id="KW-0812">Transmembrane</keyword>
<comment type="caution">
    <text evidence="3">The sequence shown here is derived from an EMBL/GenBank/DDBJ whole genome shotgun (WGS) entry which is preliminary data.</text>
</comment>
<reference evidence="3 4" key="1">
    <citation type="submission" date="2021-06" db="EMBL/GenBank/DDBJ databases">
        <title>Halomicroarcula sp. a new haloarchaeum isolated from saline soil.</title>
        <authorList>
            <person name="Duran-Viseras A."/>
            <person name="Sanchez-Porro C."/>
            <person name="Ventosa A."/>
        </authorList>
    </citation>
    <scope>NUCLEOTIDE SEQUENCE [LARGE SCALE GENOMIC DNA]</scope>
    <source>
        <strain evidence="3 4">F13</strain>
    </source>
</reference>
<evidence type="ECO:0000256" key="1">
    <source>
        <dbReference type="SAM" id="Phobius"/>
    </source>
</evidence>
<feature type="transmembrane region" description="Helical" evidence="1">
    <location>
        <begin position="50"/>
        <end position="69"/>
    </location>
</feature>
<protein>
    <recommendedName>
        <fullName evidence="2">DUF7344 domain-containing protein</fullName>
    </recommendedName>
</protein>
<feature type="transmembrane region" description="Helical" evidence="1">
    <location>
        <begin position="81"/>
        <end position="99"/>
    </location>
</feature>
<dbReference type="EMBL" id="RKLR01000015">
    <property type="protein sequence ID" value="MBX0325544.1"/>
    <property type="molecule type" value="Genomic_DNA"/>
</dbReference>
<feature type="domain" description="DUF7344" evidence="2">
    <location>
        <begin position="1"/>
        <end position="28"/>
    </location>
</feature>
<evidence type="ECO:0000313" key="4">
    <source>
        <dbReference type="Proteomes" id="UP001430377"/>
    </source>
</evidence>
<dbReference type="Pfam" id="PF24035">
    <property type="entry name" value="DUF7344"/>
    <property type="match status" value="1"/>
</dbReference>
<dbReference type="InterPro" id="IPR055768">
    <property type="entry name" value="DUF7344"/>
</dbReference>
<dbReference type="AlphaFoldDB" id="A0AAW4PZK5"/>
<keyword evidence="4" id="KW-1185">Reference proteome</keyword>
<evidence type="ECO:0000313" key="3">
    <source>
        <dbReference type="EMBL" id="MBX0325544.1"/>
    </source>
</evidence>
<proteinExistence type="predicted"/>